<sequence length="219" mass="24025">MSFPDPNQHEPKKEQSHPTPPSAGNLLDSIFRKDGPMPTASIPLRAFAFLLDFILISAVASVIIWKIVLPQSHPAAFTELTEWTQALITWYGENGATAGATIPEPSKSLVRALAVANELQMLTFWIYFAIGEGFFAGSSLGKRICRIRSVSTVTLGAPPIMAGIVRGGLKTLTLYLFFPFGLIATLATLFFNKRRQMGHDMMSRTAVIDEKNVNIQTSK</sequence>
<feature type="compositionally biased region" description="Basic and acidic residues" evidence="6">
    <location>
        <begin position="7"/>
        <end position="16"/>
    </location>
</feature>
<keyword evidence="10" id="KW-1185">Reference proteome</keyword>
<feature type="transmembrane region" description="Helical" evidence="7">
    <location>
        <begin position="46"/>
        <end position="68"/>
    </location>
</feature>
<comment type="caution">
    <text evidence="9">The sequence shown here is derived from an EMBL/GenBank/DDBJ whole genome shotgun (WGS) entry which is preliminary data.</text>
</comment>
<evidence type="ECO:0000256" key="5">
    <source>
        <dbReference type="ARBA" id="ARBA00023136"/>
    </source>
</evidence>
<organism evidence="9 10">
    <name type="scientific">Thalassobacterium maritimum</name>
    <dbReference type="NCBI Taxonomy" id="3041265"/>
    <lineage>
        <taxon>Bacteria</taxon>
        <taxon>Pseudomonadati</taxon>
        <taxon>Verrucomicrobiota</taxon>
        <taxon>Opitutia</taxon>
        <taxon>Puniceicoccales</taxon>
        <taxon>Coraliomargaritaceae</taxon>
        <taxon>Thalassobacterium</taxon>
    </lineage>
</organism>
<evidence type="ECO:0000256" key="1">
    <source>
        <dbReference type="ARBA" id="ARBA00004651"/>
    </source>
</evidence>
<dbReference type="RefSeq" id="WP_308949572.1">
    <property type="nucleotide sequence ID" value="NZ_JARXHW010000014.1"/>
</dbReference>
<evidence type="ECO:0000313" key="10">
    <source>
        <dbReference type="Proteomes" id="UP001225316"/>
    </source>
</evidence>
<feature type="transmembrane region" description="Helical" evidence="7">
    <location>
        <begin position="172"/>
        <end position="192"/>
    </location>
</feature>
<evidence type="ECO:0000256" key="3">
    <source>
        <dbReference type="ARBA" id="ARBA00022692"/>
    </source>
</evidence>
<evidence type="ECO:0000313" key="9">
    <source>
        <dbReference type="EMBL" id="MDQ8207434.1"/>
    </source>
</evidence>
<evidence type="ECO:0000256" key="7">
    <source>
        <dbReference type="SAM" id="Phobius"/>
    </source>
</evidence>
<protein>
    <submittedName>
        <fullName evidence="9">RDD family protein</fullName>
    </submittedName>
</protein>
<reference evidence="9 10" key="1">
    <citation type="submission" date="2023-04" db="EMBL/GenBank/DDBJ databases">
        <title>A novel bacteria isolated from coastal sediment.</title>
        <authorList>
            <person name="Liu X.-J."/>
            <person name="Du Z.-J."/>
        </authorList>
    </citation>
    <scope>NUCLEOTIDE SEQUENCE [LARGE SCALE GENOMIC DNA]</scope>
    <source>
        <strain evidence="9 10">SDUM461003</strain>
    </source>
</reference>
<dbReference type="PANTHER" id="PTHR36115:SF6">
    <property type="entry name" value="PROLINE-RICH ANTIGEN HOMOLOG"/>
    <property type="match status" value="1"/>
</dbReference>
<evidence type="ECO:0000256" key="2">
    <source>
        <dbReference type="ARBA" id="ARBA00022475"/>
    </source>
</evidence>
<evidence type="ECO:0000256" key="6">
    <source>
        <dbReference type="SAM" id="MobiDB-lite"/>
    </source>
</evidence>
<keyword evidence="3 7" id="KW-0812">Transmembrane</keyword>
<name>A0ABU1ATF8_9BACT</name>
<accession>A0ABU1ATF8</accession>
<dbReference type="InterPro" id="IPR010432">
    <property type="entry name" value="RDD"/>
</dbReference>
<dbReference type="InterPro" id="IPR051791">
    <property type="entry name" value="Pra-immunoreactive"/>
</dbReference>
<keyword evidence="2" id="KW-1003">Cell membrane</keyword>
<dbReference type="Pfam" id="PF06271">
    <property type="entry name" value="RDD"/>
    <property type="match status" value="1"/>
</dbReference>
<comment type="subcellular location">
    <subcellularLocation>
        <location evidence="1">Cell membrane</location>
        <topology evidence="1">Multi-pass membrane protein</topology>
    </subcellularLocation>
</comment>
<evidence type="ECO:0000256" key="4">
    <source>
        <dbReference type="ARBA" id="ARBA00022989"/>
    </source>
</evidence>
<proteinExistence type="predicted"/>
<feature type="transmembrane region" description="Helical" evidence="7">
    <location>
        <begin position="119"/>
        <end position="137"/>
    </location>
</feature>
<feature type="region of interest" description="Disordered" evidence="6">
    <location>
        <begin position="1"/>
        <end position="28"/>
    </location>
</feature>
<evidence type="ECO:0000259" key="8">
    <source>
        <dbReference type="Pfam" id="PF06271"/>
    </source>
</evidence>
<feature type="domain" description="RDD" evidence="8">
    <location>
        <begin position="40"/>
        <end position="203"/>
    </location>
</feature>
<keyword evidence="4 7" id="KW-1133">Transmembrane helix</keyword>
<gene>
    <name evidence="9" type="ORF">QEH52_07935</name>
</gene>
<dbReference type="PANTHER" id="PTHR36115">
    <property type="entry name" value="PROLINE-RICH ANTIGEN HOMOLOG-RELATED"/>
    <property type="match status" value="1"/>
</dbReference>
<dbReference type="EMBL" id="JARXHW010000014">
    <property type="protein sequence ID" value="MDQ8207434.1"/>
    <property type="molecule type" value="Genomic_DNA"/>
</dbReference>
<dbReference type="Proteomes" id="UP001225316">
    <property type="component" value="Unassembled WGS sequence"/>
</dbReference>
<keyword evidence="5 7" id="KW-0472">Membrane</keyword>
<feature type="transmembrane region" description="Helical" evidence="7">
    <location>
        <begin position="149"/>
        <end position="166"/>
    </location>
</feature>